<keyword evidence="3" id="KW-1185">Reference proteome</keyword>
<sequence>MLFSYQIVADSEQASLGVGAIAGIVAGVIIAFVIAVVIAVFVIKKRRKRTFYNAQTDGTQRNDSSLPNAERESEHVYWEITESETEPPKDYLRPVASPRELPAVPVSLHIGTNQPTDILHSAASLNKCMHQSAATKETGNRHSTDYLHPIASPSESTLKATKQPVCVEQWATSQSQDYLHPIASPSESTPEATKQLVRVELLATSQSQDYLHPIASPSESTPEATKQLVRVELLATSQSQDYLHPIASPSESTPAVTKQPIRAQGINIYSKDYLQPIASPNDLVHARTNQSTNAAEIGTCHSKLYLPHPPAESSNCHAPQPSPVTHDI</sequence>
<keyword evidence="1" id="KW-0812">Transmembrane</keyword>
<reference evidence="2 3" key="1">
    <citation type="submission" date="2024-02" db="EMBL/GenBank/DDBJ databases">
        <title>Chromosome-scale genome assembly of the rough periwinkle Littorina saxatilis.</title>
        <authorList>
            <person name="De Jode A."/>
            <person name="Faria R."/>
            <person name="Formenti G."/>
            <person name="Sims Y."/>
            <person name="Smith T.P."/>
            <person name="Tracey A."/>
            <person name="Wood J.M.D."/>
            <person name="Zagrodzka Z.B."/>
            <person name="Johannesson K."/>
            <person name="Butlin R.K."/>
            <person name="Leder E.H."/>
        </authorList>
    </citation>
    <scope>NUCLEOTIDE SEQUENCE [LARGE SCALE GENOMIC DNA]</scope>
    <source>
        <strain evidence="2">Snail1</strain>
        <tissue evidence="2">Muscle</tissue>
    </source>
</reference>
<evidence type="ECO:0000256" key="1">
    <source>
        <dbReference type="SAM" id="Phobius"/>
    </source>
</evidence>
<comment type="caution">
    <text evidence="2">The sequence shown here is derived from an EMBL/GenBank/DDBJ whole genome shotgun (WGS) entry which is preliminary data.</text>
</comment>
<name>A0AAN9B5N0_9CAEN</name>
<keyword evidence="1" id="KW-1133">Transmembrane helix</keyword>
<feature type="transmembrane region" description="Helical" evidence="1">
    <location>
        <begin position="20"/>
        <end position="43"/>
    </location>
</feature>
<evidence type="ECO:0000313" key="2">
    <source>
        <dbReference type="EMBL" id="KAK7099297.1"/>
    </source>
</evidence>
<dbReference type="Proteomes" id="UP001374579">
    <property type="component" value="Unassembled WGS sequence"/>
</dbReference>
<organism evidence="2 3">
    <name type="scientific">Littorina saxatilis</name>
    <dbReference type="NCBI Taxonomy" id="31220"/>
    <lineage>
        <taxon>Eukaryota</taxon>
        <taxon>Metazoa</taxon>
        <taxon>Spiralia</taxon>
        <taxon>Lophotrochozoa</taxon>
        <taxon>Mollusca</taxon>
        <taxon>Gastropoda</taxon>
        <taxon>Caenogastropoda</taxon>
        <taxon>Littorinimorpha</taxon>
        <taxon>Littorinoidea</taxon>
        <taxon>Littorinidae</taxon>
        <taxon>Littorina</taxon>
    </lineage>
</organism>
<evidence type="ECO:0000313" key="3">
    <source>
        <dbReference type="Proteomes" id="UP001374579"/>
    </source>
</evidence>
<accession>A0AAN9B5N0</accession>
<proteinExistence type="predicted"/>
<dbReference type="AlphaFoldDB" id="A0AAN9B5N0"/>
<gene>
    <name evidence="2" type="ORF">V1264_003453</name>
</gene>
<protein>
    <submittedName>
        <fullName evidence="2">Uncharacterized protein</fullName>
    </submittedName>
</protein>
<dbReference type="EMBL" id="JBAMIC010000012">
    <property type="protein sequence ID" value="KAK7099297.1"/>
    <property type="molecule type" value="Genomic_DNA"/>
</dbReference>
<keyword evidence="1" id="KW-0472">Membrane</keyword>